<dbReference type="Proteomes" id="UP001272325">
    <property type="component" value="Unassembled WGS sequence"/>
</dbReference>
<evidence type="ECO:0000313" key="3">
    <source>
        <dbReference type="Proteomes" id="UP001272325"/>
    </source>
</evidence>
<dbReference type="RefSeq" id="WP_171139001.1">
    <property type="nucleotide sequence ID" value="NZ_AP024893.1"/>
</dbReference>
<dbReference type="InterPro" id="IPR008727">
    <property type="entry name" value="PAAR_motif"/>
</dbReference>
<feature type="transmembrane region" description="Helical" evidence="1">
    <location>
        <begin position="301"/>
        <end position="320"/>
    </location>
</feature>
<keyword evidence="1" id="KW-1133">Transmembrane helix</keyword>
<sequence>MFSIGIGSKTSTGGEVVEGNNGIMMNGLVASSVGHKATCKSGRKECRGIGPIVAVGPRDVNLPAGPSARVGDYVDCGCPPGSNVLLGSSSVKIGSSSVAVSAQQSLSNMNSATSSFGATSNASSLADSSAPQINPKNMYWPPYNSLAPEGEKEIQLEYAQDIVKFAVLAPKEWKAFFDTFDAVKNLKDTVTGLYDARETAKALGGVGVTAFVRTVDGVDYVILENYKYWTQTLLHGGVFKADNPRVVKLGLGALDSAKGMVRYVKVSAPMEILVGSAINVLQFIVNDEYTLAKLGVDQAKLLVHVLAVAGVALGAGAVFTGAAATVTGKLVILVLSNAFVWGVDKWTDFEKKIIEQTIKLGE</sequence>
<reference evidence="2 3" key="1">
    <citation type="submission" date="2023-11" db="EMBL/GenBank/DDBJ databases">
        <title>Plant-associative lifestyle of Vibrio porteresiae and its evolutionary dynamics.</title>
        <authorList>
            <person name="Rameshkumar N."/>
            <person name="Kirti K."/>
        </authorList>
    </citation>
    <scope>NUCLEOTIDE SEQUENCE [LARGE SCALE GENOMIC DNA]</scope>
    <source>
        <strain evidence="2 3">MSSRF60</strain>
    </source>
</reference>
<gene>
    <name evidence="2" type="ORF">SBW85_05015</name>
</gene>
<keyword evidence="1" id="KW-0812">Transmembrane</keyword>
<dbReference type="Pfam" id="PF05488">
    <property type="entry name" value="PAAR_motif"/>
    <property type="match status" value="1"/>
</dbReference>
<proteinExistence type="predicted"/>
<organism evidence="2 3">
    <name type="scientific">Vibrio plantisponsor</name>
    <dbReference type="NCBI Taxonomy" id="664643"/>
    <lineage>
        <taxon>Bacteria</taxon>
        <taxon>Pseudomonadati</taxon>
        <taxon>Pseudomonadota</taxon>
        <taxon>Gammaproteobacteria</taxon>
        <taxon>Vibrionales</taxon>
        <taxon>Vibrionaceae</taxon>
        <taxon>Vibrio</taxon>
    </lineage>
</organism>
<dbReference type="EMBL" id="JAWRCN010000001">
    <property type="protein sequence ID" value="MDW6017131.1"/>
    <property type="molecule type" value="Genomic_DNA"/>
</dbReference>
<evidence type="ECO:0000256" key="1">
    <source>
        <dbReference type="SAM" id="Phobius"/>
    </source>
</evidence>
<name>A0ABU4IF04_9VIBR</name>
<keyword evidence="3" id="KW-1185">Reference proteome</keyword>
<keyword evidence="1" id="KW-0472">Membrane</keyword>
<comment type="caution">
    <text evidence="2">The sequence shown here is derived from an EMBL/GenBank/DDBJ whole genome shotgun (WGS) entry which is preliminary data.</text>
</comment>
<protein>
    <submittedName>
        <fullName evidence="2">PAAR domain-containing protein</fullName>
    </submittedName>
</protein>
<accession>A0ABU4IF04</accession>
<evidence type="ECO:0000313" key="2">
    <source>
        <dbReference type="EMBL" id="MDW6017131.1"/>
    </source>
</evidence>
<dbReference type="Gene3D" id="2.60.200.60">
    <property type="match status" value="1"/>
</dbReference>
<dbReference type="CDD" id="cd14744">
    <property type="entry name" value="PAAR_CT_2"/>
    <property type="match status" value="1"/>
</dbReference>